<protein>
    <submittedName>
        <fullName evidence="2">Os05g0319875 protein</fullName>
    </submittedName>
</protein>
<dbReference type="EMBL" id="AP014961">
    <property type="protein sequence ID" value="BAS93353.1"/>
    <property type="molecule type" value="Genomic_DNA"/>
</dbReference>
<gene>
    <name evidence="2" type="ordered locus">Os05g0319875</name>
    <name evidence="2" type="ORF">OSNPB_050319875</name>
</gene>
<sequence length="505" mass="53041">MVAPEREMAVAVDGPARVGRPLPPEIDQPLAGLVDGAVGVDEGRVLAPHAALHETPEHDAGDGRVRVRLAEHHLQVVGAEGHVGLAHVQLGDPDGEPRRRGELVERAADDLAGRVGDVALDADAAHRRAAAAERVDQLDVLLGRRVGVVGALDVVVVDEEPRGRVQARGLAEHERGGVVAEAVAVEAAVQHLVVDVVVREAAGVAGQEAGEAAAHRRREVVAAEVLDPLLHGAVDRPEDAVAARRLAVAVAEVEQRVGVAVVEQAALRLRPVPLELVLEDGPVEVVGEEVHEVGVLDHRAVDAGAEREDVVHLHHADGRAGDARRRLHSGSAAELEDDRCCLTLSVFSLRCLNRALRSAANTRRSMSFTSTPAGAPWTCTAVAPRGVALRRNAPLISTQPPATPAHTAPQPRTRHSPPSSTWRLTRTTWLSPPACSPPPLCTATHPATRYVTRGTSAPAGTGCRSPSSSPSRRAARTYREPLGRCSRPPSSTAGSMAAGGSSFST</sequence>
<evidence type="ECO:0000313" key="2">
    <source>
        <dbReference type="EMBL" id="BAS93353.1"/>
    </source>
</evidence>
<evidence type="ECO:0000313" key="3">
    <source>
        <dbReference type="Proteomes" id="UP000059680"/>
    </source>
</evidence>
<organism evidence="2 3">
    <name type="scientific">Oryza sativa subsp. japonica</name>
    <name type="common">Rice</name>
    <dbReference type="NCBI Taxonomy" id="39947"/>
    <lineage>
        <taxon>Eukaryota</taxon>
        <taxon>Viridiplantae</taxon>
        <taxon>Streptophyta</taxon>
        <taxon>Embryophyta</taxon>
        <taxon>Tracheophyta</taxon>
        <taxon>Spermatophyta</taxon>
        <taxon>Magnoliopsida</taxon>
        <taxon>Liliopsida</taxon>
        <taxon>Poales</taxon>
        <taxon>Poaceae</taxon>
        <taxon>BOP clade</taxon>
        <taxon>Oryzoideae</taxon>
        <taxon>Oryzeae</taxon>
        <taxon>Oryzinae</taxon>
        <taxon>Oryza</taxon>
        <taxon>Oryza sativa</taxon>
    </lineage>
</organism>
<dbReference type="AlphaFoldDB" id="A0A0N7KKJ0"/>
<evidence type="ECO:0000256" key="1">
    <source>
        <dbReference type="SAM" id="MobiDB-lite"/>
    </source>
</evidence>
<proteinExistence type="predicted"/>
<accession>A0A0N7KKJ0</accession>
<keyword evidence="3" id="KW-1185">Reference proteome</keyword>
<dbReference type="InParanoid" id="A0A0N7KKJ0"/>
<reference evidence="2 3" key="2">
    <citation type="journal article" date="2013" name="Plant Cell Physiol.">
        <title>Rice Annotation Project Database (RAP-DB): an integrative and interactive database for rice genomics.</title>
        <authorList>
            <person name="Sakai H."/>
            <person name="Lee S.S."/>
            <person name="Tanaka T."/>
            <person name="Numa H."/>
            <person name="Kim J."/>
            <person name="Kawahara Y."/>
            <person name="Wakimoto H."/>
            <person name="Yang C.C."/>
            <person name="Iwamoto M."/>
            <person name="Abe T."/>
            <person name="Yamada Y."/>
            <person name="Muto A."/>
            <person name="Inokuchi H."/>
            <person name="Ikemura T."/>
            <person name="Matsumoto T."/>
            <person name="Sasaki T."/>
            <person name="Itoh T."/>
        </authorList>
    </citation>
    <scope>NUCLEOTIDE SEQUENCE [LARGE SCALE GENOMIC DNA]</scope>
    <source>
        <strain evidence="3">cv. Nipponbare</strain>
    </source>
</reference>
<feature type="region of interest" description="Disordered" evidence="1">
    <location>
        <begin position="394"/>
        <end position="423"/>
    </location>
</feature>
<reference evidence="2 3" key="3">
    <citation type="journal article" date="2013" name="Rice">
        <title>Improvement of the Oryza sativa Nipponbare reference genome using next generation sequence and optical map data.</title>
        <authorList>
            <person name="Kawahara Y."/>
            <person name="de la Bastide M."/>
            <person name="Hamilton J.P."/>
            <person name="Kanamori H."/>
            <person name="McCombie W.R."/>
            <person name="Ouyang S."/>
            <person name="Schwartz D.C."/>
            <person name="Tanaka T."/>
            <person name="Wu J."/>
            <person name="Zhou S."/>
            <person name="Childs K.L."/>
            <person name="Davidson R.M."/>
            <person name="Lin H."/>
            <person name="Quesada-Ocampo L."/>
            <person name="Vaillancourt B."/>
            <person name="Sakai H."/>
            <person name="Lee S.S."/>
            <person name="Kim J."/>
            <person name="Numa H."/>
            <person name="Itoh T."/>
            <person name="Buell C.R."/>
            <person name="Matsumoto T."/>
        </authorList>
    </citation>
    <scope>NUCLEOTIDE SEQUENCE [LARGE SCALE GENOMIC DNA]</scope>
    <source>
        <strain evidence="3">cv. Nipponbare</strain>
    </source>
</reference>
<dbReference type="PaxDb" id="39947-A0A0N7KKJ0"/>
<name>A0A0N7KKJ0_ORYSJ</name>
<feature type="region of interest" description="Disordered" evidence="1">
    <location>
        <begin position="452"/>
        <end position="505"/>
    </location>
</feature>
<reference evidence="3" key="1">
    <citation type="journal article" date="2005" name="Nature">
        <title>The map-based sequence of the rice genome.</title>
        <authorList>
            <consortium name="International rice genome sequencing project (IRGSP)"/>
            <person name="Matsumoto T."/>
            <person name="Wu J."/>
            <person name="Kanamori H."/>
            <person name="Katayose Y."/>
            <person name="Fujisawa M."/>
            <person name="Namiki N."/>
            <person name="Mizuno H."/>
            <person name="Yamamoto K."/>
            <person name="Antonio B.A."/>
            <person name="Baba T."/>
            <person name="Sakata K."/>
            <person name="Nagamura Y."/>
            <person name="Aoki H."/>
            <person name="Arikawa K."/>
            <person name="Arita K."/>
            <person name="Bito T."/>
            <person name="Chiden Y."/>
            <person name="Fujitsuka N."/>
            <person name="Fukunaka R."/>
            <person name="Hamada M."/>
            <person name="Harada C."/>
            <person name="Hayashi A."/>
            <person name="Hijishita S."/>
            <person name="Honda M."/>
            <person name="Hosokawa S."/>
            <person name="Ichikawa Y."/>
            <person name="Idonuma A."/>
            <person name="Iijima M."/>
            <person name="Ikeda M."/>
            <person name="Ikeno M."/>
            <person name="Ito K."/>
            <person name="Ito S."/>
            <person name="Ito T."/>
            <person name="Ito Y."/>
            <person name="Ito Y."/>
            <person name="Iwabuchi A."/>
            <person name="Kamiya K."/>
            <person name="Karasawa W."/>
            <person name="Kurita K."/>
            <person name="Katagiri S."/>
            <person name="Kikuta A."/>
            <person name="Kobayashi H."/>
            <person name="Kobayashi N."/>
            <person name="Machita K."/>
            <person name="Maehara T."/>
            <person name="Masukawa M."/>
            <person name="Mizubayashi T."/>
            <person name="Mukai Y."/>
            <person name="Nagasaki H."/>
            <person name="Nagata Y."/>
            <person name="Naito S."/>
            <person name="Nakashima M."/>
            <person name="Nakama Y."/>
            <person name="Nakamichi Y."/>
            <person name="Nakamura M."/>
            <person name="Meguro A."/>
            <person name="Negishi M."/>
            <person name="Ohta I."/>
            <person name="Ohta T."/>
            <person name="Okamoto M."/>
            <person name="Ono N."/>
            <person name="Saji S."/>
            <person name="Sakaguchi M."/>
            <person name="Sakai K."/>
            <person name="Shibata M."/>
            <person name="Shimokawa T."/>
            <person name="Song J."/>
            <person name="Takazaki Y."/>
            <person name="Terasawa K."/>
            <person name="Tsugane M."/>
            <person name="Tsuji K."/>
            <person name="Ueda S."/>
            <person name="Waki K."/>
            <person name="Yamagata H."/>
            <person name="Yamamoto M."/>
            <person name="Yamamoto S."/>
            <person name="Yamane H."/>
            <person name="Yoshiki S."/>
            <person name="Yoshihara R."/>
            <person name="Yukawa K."/>
            <person name="Zhong H."/>
            <person name="Yano M."/>
            <person name="Yuan Q."/>
            <person name="Ouyang S."/>
            <person name="Liu J."/>
            <person name="Jones K.M."/>
            <person name="Gansberger K."/>
            <person name="Moffat K."/>
            <person name="Hill J."/>
            <person name="Bera J."/>
            <person name="Fadrosh D."/>
            <person name="Jin S."/>
            <person name="Johri S."/>
            <person name="Kim M."/>
            <person name="Overton L."/>
            <person name="Reardon M."/>
            <person name="Tsitrin T."/>
            <person name="Vuong H."/>
            <person name="Weaver B."/>
            <person name="Ciecko A."/>
            <person name="Tallon L."/>
            <person name="Jackson J."/>
            <person name="Pai G."/>
            <person name="Aken S.V."/>
            <person name="Utterback T."/>
            <person name="Reidmuller S."/>
            <person name="Feldblyum T."/>
            <person name="Hsiao J."/>
            <person name="Zismann V."/>
            <person name="Iobst S."/>
            <person name="de Vazeille A.R."/>
            <person name="Buell C.R."/>
            <person name="Ying K."/>
            <person name="Li Y."/>
            <person name="Lu T."/>
            <person name="Huang Y."/>
            <person name="Zhao Q."/>
            <person name="Feng Q."/>
            <person name="Zhang L."/>
            <person name="Zhu J."/>
            <person name="Weng Q."/>
            <person name="Mu J."/>
            <person name="Lu Y."/>
            <person name="Fan D."/>
            <person name="Liu Y."/>
            <person name="Guan J."/>
            <person name="Zhang Y."/>
            <person name="Yu S."/>
            <person name="Liu X."/>
            <person name="Zhang Y."/>
            <person name="Hong G."/>
            <person name="Han B."/>
            <person name="Choisne N."/>
            <person name="Demange N."/>
            <person name="Orjeda G."/>
            <person name="Samain S."/>
            <person name="Cattolico L."/>
            <person name="Pelletier E."/>
            <person name="Couloux A."/>
            <person name="Segurens B."/>
            <person name="Wincker P."/>
            <person name="D'Hont A."/>
            <person name="Scarpelli C."/>
            <person name="Weissenbach J."/>
            <person name="Salanoubat M."/>
            <person name="Quetier F."/>
            <person name="Yu Y."/>
            <person name="Kim H.R."/>
            <person name="Rambo T."/>
            <person name="Currie J."/>
            <person name="Collura K."/>
            <person name="Luo M."/>
            <person name="Yang T."/>
            <person name="Ammiraju J.S.S."/>
            <person name="Engler F."/>
            <person name="Soderlund C."/>
            <person name="Wing R.A."/>
            <person name="Palmer L.E."/>
            <person name="de la Bastide M."/>
            <person name="Spiegel L."/>
            <person name="Nascimento L."/>
            <person name="Zutavern T."/>
            <person name="O'Shaughnessy A."/>
            <person name="Dike S."/>
            <person name="Dedhia N."/>
            <person name="Preston R."/>
            <person name="Balija V."/>
            <person name="McCombie W.R."/>
            <person name="Chow T."/>
            <person name="Chen H."/>
            <person name="Chung M."/>
            <person name="Chen C."/>
            <person name="Shaw J."/>
            <person name="Wu H."/>
            <person name="Hsiao K."/>
            <person name="Chao Y."/>
            <person name="Chu M."/>
            <person name="Cheng C."/>
            <person name="Hour A."/>
            <person name="Lee P."/>
            <person name="Lin S."/>
            <person name="Lin Y."/>
            <person name="Liou J."/>
            <person name="Liu S."/>
            <person name="Hsing Y."/>
            <person name="Raghuvanshi S."/>
            <person name="Mohanty A."/>
            <person name="Bharti A.K."/>
            <person name="Gaur A."/>
            <person name="Gupta V."/>
            <person name="Kumar D."/>
            <person name="Ravi V."/>
            <person name="Vij S."/>
            <person name="Kapur A."/>
            <person name="Khurana P."/>
            <person name="Khurana P."/>
            <person name="Khurana J.P."/>
            <person name="Tyagi A.K."/>
            <person name="Gaikwad K."/>
            <person name="Singh A."/>
            <person name="Dalal V."/>
            <person name="Srivastava S."/>
            <person name="Dixit A."/>
            <person name="Pal A.K."/>
            <person name="Ghazi I.A."/>
            <person name="Yadav M."/>
            <person name="Pandit A."/>
            <person name="Bhargava A."/>
            <person name="Sureshbabu K."/>
            <person name="Batra K."/>
            <person name="Sharma T.R."/>
            <person name="Mohapatra T."/>
            <person name="Singh N.K."/>
            <person name="Messing J."/>
            <person name="Nelson A.B."/>
            <person name="Fuks G."/>
            <person name="Kavchok S."/>
            <person name="Keizer G."/>
            <person name="Linton E."/>
            <person name="Llaca V."/>
            <person name="Song R."/>
            <person name="Tanyolac B."/>
            <person name="Young S."/>
            <person name="Ho-Il K."/>
            <person name="Hahn J.H."/>
            <person name="Sangsakoo G."/>
            <person name="Vanavichit A."/>
            <person name="de Mattos Luiz.A.T."/>
            <person name="Zimmer P.D."/>
            <person name="Malone G."/>
            <person name="Dellagostin O."/>
            <person name="de Oliveira A.C."/>
            <person name="Bevan M."/>
            <person name="Bancroft I."/>
            <person name="Minx P."/>
            <person name="Cordum H."/>
            <person name="Wilson R."/>
            <person name="Cheng Z."/>
            <person name="Jin W."/>
            <person name="Jiang J."/>
            <person name="Leong S.A."/>
            <person name="Iwama H."/>
            <person name="Gojobori T."/>
            <person name="Itoh T."/>
            <person name="Niimura Y."/>
            <person name="Fujii Y."/>
            <person name="Habara T."/>
            <person name="Sakai H."/>
            <person name="Sato Y."/>
            <person name="Wilson G."/>
            <person name="Kumar K."/>
            <person name="McCouch S."/>
            <person name="Juretic N."/>
            <person name="Hoen D."/>
            <person name="Wright S."/>
            <person name="Bruskiewich R."/>
            <person name="Bureau T."/>
            <person name="Miyao A."/>
            <person name="Hirochika H."/>
            <person name="Nishikawa T."/>
            <person name="Kadowaki K."/>
            <person name="Sugiura M."/>
            <person name="Burr B."/>
            <person name="Sasaki T."/>
        </authorList>
    </citation>
    <scope>NUCLEOTIDE SEQUENCE [LARGE SCALE GENOMIC DNA]</scope>
    <source>
        <strain evidence="3">cv. Nipponbare</strain>
    </source>
</reference>
<dbReference type="Proteomes" id="UP000059680">
    <property type="component" value="Chromosome 5"/>
</dbReference>
<dbReference type="Gramene" id="Os05t0319875-00">
    <property type="protein sequence ID" value="Os05t0319875-00"/>
    <property type="gene ID" value="Os05g0319875"/>
</dbReference>
<feature type="compositionally biased region" description="Low complexity" evidence="1">
    <location>
        <begin position="398"/>
        <end position="411"/>
    </location>
</feature>
<feature type="compositionally biased region" description="Low complexity" evidence="1">
    <location>
        <begin position="490"/>
        <end position="505"/>
    </location>
</feature>